<dbReference type="PANTHER" id="PTHR43025:SF3">
    <property type="entry name" value="MONOGALACTOSYLDIACYLGLYCEROL SYNTHASE 1, CHLOROPLASTIC"/>
    <property type="match status" value="1"/>
</dbReference>
<dbReference type="Gene3D" id="3.40.50.2000">
    <property type="entry name" value="Glycogen Phosphorylase B"/>
    <property type="match status" value="1"/>
</dbReference>
<dbReference type="PANTHER" id="PTHR43025">
    <property type="entry name" value="MONOGALACTOSYLDIACYLGLYCEROL SYNTHASE"/>
    <property type="match status" value="1"/>
</dbReference>
<dbReference type="EC" id="2.4.-.-" evidence="5"/>
<keyword evidence="2 5" id="KW-0328">Glycosyltransferase</keyword>
<evidence type="ECO:0000313" key="5">
    <source>
        <dbReference type="EMBL" id="MEA5360870.1"/>
    </source>
</evidence>
<dbReference type="Pfam" id="PF06925">
    <property type="entry name" value="MGDG_synth"/>
    <property type="match status" value="1"/>
</dbReference>
<organism evidence="5 6">
    <name type="scientific">Amycolatopsis heterodermiae</name>
    <dbReference type="NCBI Taxonomy" id="3110235"/>
    <lineage>
        <taxon>Bacteria</taxon>
        <taxon>Bacillati</taxon>
        <taxon>Actinomycetota</taxon>
        <taxon>Actinomycetes</taxon>
        <taxon>Pseudonocardiales</taxon>
        <taxon>Pseudonocardiaceae</taxon>
        <taxon>Amycolatopsis</taxon>
    </lineage>
</organism>
<keyword evidence="3 5" id="KW-0808">Transferase</keyword>
<evidence type="ECO:0000259" key="4">
    <source>
        <dbReference type="Pfam" id="PF06925"/>
    </source>
</evidence>
<comment type="caution">
    <text evidence="5">The sequence shown here is derived from an EMBL/GenBank/DDBJ whole genome shotgun (WGS) entry which is preliminary data.</text>
</comment>
<keyword evidence="6" id="KW-1185">Reference proteome</keyword>
<evidence type="ECO:0000256" key="1">
    <source>
        <dbReference type="ARBA" id="ARBA00006962"/>
    </source>
</evidence>
<accession>A0ABU5R3T6</accession>
<dbReference type="InterPro" id="IPR009695">
    <property type="entry name" value="Diacylglyc_glucosyltr_N"/>
</dbReference>
<evidence type="ECO:0000256" key="3">
    <source>
        <dbReference type="ARBA" id="ARBA00022679"/>
    </source>
</evidence>
<feature type="domain" description="Diacylglycerol glucosyltransferase N-terminal" evidence="4">
    <location>
        <begin position="15"/>
        <end position="164"/>
    </location>
</feature>
<dbReference type="Proteomes" id="UP001304298">
    <property type="component" value="Unassembled WGS sequence"/>
</dbReference>
<protein>
    <submittedName>
        <fullName evidence="5">Glycosyltransferase</fullName>
        <ecNumber evidence="5">2.4.-.-</ecNumber>
    </submittedName>
</protein>
<dbReference type="SUPFAM" id="SSF53756">
    <property type="entry name" value="UDP-Glycosyltransferase/glycogen phosphorylase"/>
    <property type="match status" value="1"/>
</dbReference>
<gene>
    <name evidence="5" type="ORF">VA596_15085</name>
</gene>
<dbReference type="RefSeq" id="WP_323327390.1">
    <property type="nucleotide sequence ID" value="NZ_JAYFSI010000002.1"/>
</dbReference>
<dbReference type="EMBL" id="JAYFSI010000002">
    <property type="protein sequence ID" value="MEA5360870.1"/>
    <property type="molecule type" value="Genomic_DNA"/>
</dbReference>
<dbReference type="GO" id="GO:0016757">
    <property type="term" value="F:glycosyltransferase activity"/>
    <property type="evidence" value="ECO:0007669"/>
    <property type="project" value="UniProtKB-KW"/>
</dbReference>
<name>A0ABU5R3T6_9PSEU</name>
<sequence>MARIVIVSARFGAGHDRAAYALADRLNGHEVEVLDFLDLLPPALGGRLCRLYRRQLQTAPRSWDWTLRALGGPRGAALASRAAGLARRGLREALGDRTDLAVSTYPLASHALARLRGRGELTAPLAVYLTDPAVHRICVTGAADLHIAPNHLARQQARALGARAAAVAAPLVASAFRPAAPPERRQAREAFGLPGEGRLALVTAGSWGVGQVRRTAHDVARSGTVTPVVACGSNTALRDRLRAEGLAHVFGWVEDMPGLMRAVDVVVQNAGGLTSSEALAAGLPVLTYRCLPGHGRANAAVLDRLGLARWIRDPADLAAALASEDRPSPAAQPAEDPLPLLEKLLDRA</sequence>
<reference evidence="5 6" key="1">
    <citation type="submission" date="2023-12" db="EMBL/GenBank/DDBJ databases">
        <title>Amycolatopsis sp. V23-08.</title>
        <authorList>
            <person name="Somphong A."/>
        </authorList>
    </citation>
    <scope>NUCLEOTIDE SEQUENCE [LARGE SCALE GENOMIC DNA]</scope>
    <source>
        <strain evidence="5 6">V23-08</strain>
    </source>
</reference>
<evidence type="ECO:0000313" key="6">
    <source>
        <dbReference type="Proteomes" id="UP001304298"/>
    </source>
</evidence>
<comment type="similarity">
    <text evidence="1">Belongs to the glycosyltransferase 28 family.</text>
</comment>
<proteinExistence type="inferred from homology"/>
<evidence type="ECO:0000256" key="2">
    <source>
        <dbReference type="ARBA" id="ARBA00022676"/>
    </source>
</evidence>
<dbReference type="InterPro" id="IPR050519">
    <property type="entry name" value="Glycosyltransf_28_UgtP"/>
</dbReference>